<dbReference type="PANTHER" id="PTHR11188:SF67">
    <property type="entry name" value="ARRESTIN C-TERMINAL-LIKE DOMAIN-CONTAINING PROTEIN"/>
    <property type="match status" value="1"/>
</dbReference>
<dbReference type="SUPFAM" id="SSF81296">
    <property type="entry name" value="E set domains"/>
    <property type="match status" value="1"/>
</dbReference>
<keyword evidence="3" id="KW-1185">Reference proteome</keyword>
<proteinExistence type="predicted"/>
<name>A0A2G5T2K1_9PELO</name>
<comment type="caution">
    <text evidence="2">The sequence shown here is derived from an EMBL/GenBank/DDBJ whole genome shotgun (WGS) entry which is preliminary data.</text>
</comment>
<dbReference type="GO" id="GO:0005737">
    <property type="term" value="C:cytoplasm"/>
    <property type="evidence" value="ECO:0007669"/>
    <property type="project" value="TreeGrafter"/>
</dbReference>
<evidence type="ECO:0000313" key="3">
    <source>
        <dbReference type="Proteomes" id="UP000230233"/>
    </source>
</evidence>
<protein>
    <recommendedName>
        <fullName evidence="1">Arrestin C-terminal-like domain-containing protein</fullName>
    </recommendedName>
</protein>
<dbReference type="Gene3D" id="2.60.40.640">
    <property type="match status" value="1"/>
</dbReference>
<evidence type="ECO:0000259" key="1">
    <source>
        <dbReference type="SMART" id="SM01017"/>
    </source>
</evidence>
<dbReference type="InterPro" id="IPR050357">
    <property type="entry name" value="Arrestin_domain-protein"/>
</dbReference>
<gene>
    <name evidence="2" type="primary">Cnig_chr_X.g26265</name>
    <name evidence="2" type="ORF">B9Z55_026265</name>
</gene>
<sequence length="185" mass="20696">MTVSIPKQTVVPGEVLPITLEIYNTSKRSCTSIRTELHQRSHYYYLNTSPTIYSKQRMQSKRVAENRKPINIESQAHGRETVEIKIPHVLTPTLKCPIIEVRYYLSVELVADVLLNNTLHSVFDIIIGADPMSNHVTGDLSMSAPSAPPVVYRTESLPPPYPSLSLTAFSAPPSYDESTAETERL</sequence>
<accession>A0A2G5T2K1</accession>
<dbReference type="InterPro" id="IPR014752">
    <property type="entry name" value="Arrestin-like_C"/>
</dbReference>
<reference evidence="3" key="1">
    <citation type="submission" date="2017-10" db="EMBL/GenBank/DDBJ databases">
        <title>Rapid genome shrinkage in a self-fertile nematode reveals novel sperm competition proteins.</title>
        <authorList>
            <person name="Yin D."/>
            <person name="Schwarz E.M."/>
            <person name="Thomas C.G."/>
            <person name="Felde R.L."/>
            <person name="Korf I.F."/>
            <person name="Cutter A.D."/>
            <person name="Schartner C.M."/>
            <person name="Ralston E.J."/>
            <person name="Meyer B.J."/>
            <person name="Haag E.S."/>
        </authorList>
    </citation>
    <scope>NUCLEOTIDE SEQUENCE [LARGE SCALE GENOMIC DNA]</scope>
    <source>
        <strain evidence="3">JU1422</strain>
    </source>
</reference>
<evidence type="ECO:0000313" key="2">
    <source>
        <dbReference type="EMBL" id="PIC21433.1"/>
    </source>
</evidence>
<dbReference type="GO" id="GO:0015031">
    <property type="term" value="P:protein transport"/>
    <property type="evidence" value="ECO:0007669"/>
    <property type="project" value="TreeGrafter"/>
</dbReference>
<dbReference type="AlphaFoldDB" id="A0A2G5T2K1"/>
<dbReference type="Proteomes" id="UP000230233">
    <property type="component" value="Chromosome X"/>
</dbReference>
<dbReference type="OrthoDB" id="2333384at2759"/>
<dbReference type="InterPro" id="IPR011022">
    <property type="entry name" value="Arrestin_C-like"/>
</dbReference>
<dbReference type="SMART" id="SM01017">
    <property type="entry name" value="Arrestin_C"/>
    <property type="match status" value="1"/>
</dbReference>
<dbReference type="PANTHER" id="PTHR11188">
    <property type="entry name" value="ARRESTIN DOMAIN CONTAINING PROTEIN"/>
    <property type="match status" value="1"/>
</dbReference>
<dbReference type="InterPro" id="IPR014756">
    <property type="entry name" value="Ig_E-set"/>
</dbReference>
<dbReference type="STRING" id="1611254.A0A2G5T2K1"/>
<dbReference type="EMBL" id="PDUG01000006">
    <property type="protein sequence ID" value="PIC21433.1"/>
    <property type="molecule type" value="Genomic_DNA"/>
</dbReference>
<organism evidence="2 3">
    <name type="scientific">Caenorhabditis nigoni</name>
    <dbReference type="NCBI Taxonomy" id="1611254"/>
    <lineage>
        <taxon>Eukaryota</taxon>
        <taxon>Metazoa</taxon>
        <taxon>Ecdysozoa</taxon>
        <taxon>Nematoda</taxon>
        <taxon>Chromadorea</taxon>
        <taxon>Rhabditida</taxon>
        <taxon>Rhabditina</taxon>
        <taxon>Rhabditomorpha</taxon>
        <taxon>Rhabditoidea</taxon>
        <taxon>Rhabditidae</taxon>
        <taxon>Peloderinae</taxon>
        <taxon>Caenorhabditis</taxon>
    </lineage>
</organism>
<dbReference type="Pfam" id="PF02752">
    <property type="entry name" value="Arrestin_C"/>
    <property type="match status" value="1"/>
</dbReference>
<feature type="domain" description="Arrestin C-terminal-like" evidence="1">
    <location>
        <begin position="1"/>
        <end position="132"/>
    </location>
</feature>